<feature type="compositionally biased region" description="Polar residues" evidence="1">
    <location>
        <begin position="91"/>
        <end position="102"/>
    </location>
</feature>
<feature type="region of interest" description="Disordered" evidence="1">
    <location>
        <begin position="161"/>
        <end position="185"/>
    </location>
</feature>
<dbReference type="EMBL" id="RYZI01000122">
    <property type="protein sequence ID" value="RWA10225.1"/>
    <property type="molecule type" value="Genomic_DNA"/>
</dbReference>
<proteinExistence type="predicted"/>
<dbReference type="Proteomes" id="UP000286045">
    <property type="component" value="Unassembled WGS sequence"/>
</dbReference>
<feature type="region of interest" description="Disordered" evidence="1">
    <location>
        <begin position="55"/>
        <end position="120"/>
    </location>
</feature>
<keyword evidence="4" id="KW-1185">Reference proteome</keyword>
<organism evidence="3 4">
    <name type="scientific">Xylaria grammica</name>
    <dbReference type="NCBI Taxonomy" id="363999"/>
    <lineage>
        <taxon>Eukaryota</taxon>
        <taxon>Fungi</taxon>
        <taxon>Dikarya</taxon>
        <taxon>Ascomycota</taxon>
        <taxon>Pezizomycotina</taxon>
        <taxon>Sordariomycetes</taxon>
        <taxon>Xylariomycetidae</taxon>
        <taxon>Xylariales</taxon>
        <taxon>Xylariaceae</taxon>
        <taxon>Xylaria</taxon>
    </lineage>
</organism>
<name>A0A439D738_9PEZI</name>
<keyword evidence="2" id="KW-0472">Membrane</keyword>
<evidence type="ECO:0000313" key="3">
    <source>
        <dbReference type="EMBL" id="RWA10225.1"/>
    </source>
</evidence>
<evidence type="ECO:0000256" key="1">
    <source>
        <dbReference type="SAM" id="MobiDB-lite"/>
    </source>
</evidence>
<protein>
    <submittedName>
        <fullName evidence="3">Uncharacterized protein</fullName>
    </submittedName>
</protein>
<feature type="transmembrane region" description="Helical" evidence="2">
    <location>
        <begin position="130"/>
        <end position="150"/>
    </location>
</feature>
<keyword evidence="2" id="KW-0812">Transmembrane</keyword>
<gene>
    <name evidence="3" type="ORF">EKO27_g4890</name>
</gene>
<reference evidence="3 4" key="1">
    <citation type="submission" date="2018-12" db="EMBL/GenBank/DDBJ databases">
        <title>Draft genome sequence of Xylaria grammica IHI A82.</title>
        <authorList>
            <person name="Buettner E."/>
            <person name="Kellner H."/>
        </authorList>
    </citation>
    <scope>NUCLEOTIDE SEQUENCE [LARGE SCALE GENOMIC DNA]</scope>
    <source>
        <strain evidence="3 4">IHI A82</strain>
    </source>
</reference>
<evidence type="ECO:0000256" key="2">
    <source>
        <dbReference type="SAM" id="Phobius"/>
    </source>
</evidence>
<evidence type="ECO:0000313" key="4">
    <source>
        <dbReference type="Proteomes" id="UP000286045"/>
    </source>
</evidence>
<accession>A0A439D738</accession>
<sequence length="185" mass="20613">MHGHLIVSAVLQSATFRTFNYLIQDQFWTMGWDVMTLDPLYQEYETELKRHSNTSGTGILPIGISTGPRPGSSENHSPVPLTDEPEGVVSVQPTLDPSSSPESEARSKGDSTAEPTEQTRKNWRTRTLGCLRVFFSQILLGPLLYFWHIWLERLFPSRRSVGNQSQNDVAPEGSKQTKADAIGAP</sequence>
<dbReference type="AlphaFoldDB" id="A0A439D738"/>
<keyword evidence="2" id="KW-1133">Transmembrane helix</keyword>
<comment type="caution">
    <text evidence="3">The sequence shown here is derived from an EMBL/GenBank/DDBJ whole genome shotgun (WGS) entry which is preliminary data.</text>
</comment>